<evidence type="ECO:0000256" key="2">
    <source>
        <dbReference type="ARBA" id="ARBA00023054"/>
    </source>
</evidence>
<evidence type="ECO:0000256" key="3">
    <source>
        <dbReference type="SAM" id="SignalP"/>
    </source>
</evidence>
<name>A0ABV7HK85_9GAMM</name>
<feature type="signal peptide" evidence="3">
    <location>
        <begin position="1"/>
        <end position="19"/>
    </location>
</feature>
<reference evidence="5" key="1">
    <citation type="journal article" date="2019" name="Int. J. Syst. Evol. Microbiol.">
        <title>The Global Catalogue of Microorganisms (GCM) 10K type strain sequencing project: providing services to taxonomists for standard genome sequencing and annotation.</title>
        <authorList>
            <consortium name="The Broad Institute Genomics Platform"/>
            <consortium name="The Broad Institute Genome Sequencing Center for Infectious Disease"/>
            <person name="Wu L."/>
            <person name="Ma J."/>
        </authorList>
    </citation>
    <scope>NUCLEOTIDE SEQUENCE [LARGE SCALE GENOMIC DNA]</scope>
    <source>
        <strain evidence="5">KCTC 52141</strain>
    </source>
</reference>
<evidence type="ECO:0000313" key="4">
    <source>
        <dbReference type="EMBL" id="MFC3154067.1"/>
    </source>
</evidence>
<dbReference type="InterPro" id="IPR050465">
    <property type="entry name" value="UPF0194_transport"/>
</dbReference>
<keyword evidence="5" id="KW-1185">Reference proteome</keyword>
<comment type="subcellular location">
    <subcellularLocation>
        <location evidence="1">Cell envelope</location>
    </subcellularLocation>
</comment>
<dbReference type="PANTHER" id="PTHR32347">
    <property type="entry name" value="EFFLUX SYSTEM COMPONENT YKNX-RELATED"/>
    <property type="match status" value="1"/>
</dbReference>
<evidence type="ECO:0000313" key="5">
    <source>
        <dbReference type="Proteomes" id="UP001595548"/>
    </source>
</evidence>
<protein>
    <submittedName>
        <fullName evidence="4">HlyD family secretion protein</fullName>
    </submittedName>
</protein>
<dbReference type="PANTHER" id="PTHR32347:SF23">
    <property type="entry name" value="BLL5650 PROTEIN"/>
    <property type="match status" value="1"/>
</dbReference>
<gene>
    <name evidence="4" type="ORF">ACFOEB_02560</name>
</gene>
<feature type="chain" id="PRO_5047420447" evidence="3">
    <location>
        <begin position="20"/>
        <end position="318"/>
    </location>
</feature>
<sequence length="318" mass="35344">MRPALCSLLLALLSLPALAEPLLLSGEVAARDSQVFVAPETDEWIVQIAWMVEEGTRVEPGDAVVQYDSASVAANLEQLEEGLRKVKAESRRNDLIQDLELREAQHLYDVAVLNLKKAKLDAGIPSELLSELQYEQYQLALTQAINDEVETRKALAVKKEDVVAEKQRSQVEIAGAKNELRRVQLMLDSMTQYSARSGTAMYVDHPWTRNKIRQGDSVERGFSVLEIPSTDDLHVRAWLNEVDIAQVHEVQQVSIGFDARPTLQVAGVIERIGKQAEPKNHWGDSGYIDVDIRFDNKKSLGLLPGMSVLVEVSPEGSP</sequence>
<dbReference type="RefSeq" id="WP_382414155.1">
    <property type="nucleotide sequence ID" value="NZ_AP031500.1"/>
</dbReference>
<dbReference type="Proteomes" id="UP001595548">
    <property type="component" value="Unassembled WGS sequence"/>
</dbReference>
<proteinExistence type="predicted"/>
<keyword evidence="2" id="KW-0175">Coiled coil</keyword>
<evidence type="ECO:0000256" key="1">
    <source>
        <dbReference type="ARBA" id="ARBA00004196"/>
    </source>
</evidence>
<organism evidence="4 5">
    <name type="scientific">Gilvimarinus japonicus</name>
    <dbReference type="NCBI Taxonomy" id="1796469"/>
    <lineage>
        <taxon>Bacteria</taxon>
        <taxon>Pseudomonadati</taxon>
        <taxon>Pseudomonadota</taxon>
        <taxon>Gammaproteobacteria</taxon>
        <taxon>Cellvibrionales</taxon>
        <taxon>Cellvibrionaceae</taxon>
        <taxon>Gilvimarinus</taxon>
    </lineage>
</organism>
<keyword evidence="3" id="KW-0732">Signal</keyword>
<dbReference type="Gene3D" id="2.40.30.170">
    <property type="match status" value="1"/>
</dbReference>
<accession>A0ABV7HK85</accession>
<comment type="caution">
    <text evidence="4">The sequence shown here is derived from an EMBL/GenBank/DDBJ whole genome shotgun (WGS) entry which is preliminary data.</text>
</comment>
<dbReference type="EMBL" id="JBHRTL010000003">
    <property type="protein sequence ID" value="MFC3154067.1"/>
    <property type="molecule type" value="Genomic_DNA"/>
</dbReference>